<accession>A0AAW1J314</accession>
<comment type="caution">
    <text evidence="2">The sequence shown here is derived from an EMBL/GenBank/DDBJ whole genome shotgun (WGS) entry which is preliminary data.</text>
</comment>
<name>A0AAW1J314_SAPOF</name>
<reference evidence="2" key="1">
    <citation type="submission" date="2024-03" db="EMBL/GenBank/DDBJ databases">
        <title>WGS assembly of Saponaria officinalis var. Norfolk2.</title>
        <authorList>
            <person name="Jenkins J."/>
            <person name="Shu S."/>
            <person name="Grimwood J."/>
            <person name="Barry K."/>
            <person name="Goodstein D."/>
            <person name="Schmutz J."/>
            <person name="Leebens-Mack J."/>
            <person name="Osbourn A."/>
        </authorList>
    </citation>
    <scope>NUCLEOTIDE SEQUENCE [LARGE SCALE GENOMIC DNA]</scope>
    <source>
        <strain evidence="2">JIC</strain>
    </source>
</reference>
<dbReference type="AlphaFoldDB" id="A0AAW1J314"/>
<proteinExistence type="predicted"/>
<evidence type="ECO:0000313" key="3">
    <source>
        <dbReference type="Proteomes" id="UP001443914"/>
    </source>
</evidence>
<dbReference type="Gene3D" id="3.30.420.10">
    <property type="entry name" value="Ribonuclease H-like superfamily/Ribonuclease H"/>
    <property type="match status" value="1"/>
</dbReference>
<sequence>MTSNTSSYKNLTEIERRNTATLLLQKSVVGSILRGSITEAATQWNVHRNTITVIWNRAKNSQLEGSLDVKSKRYGNTNKKQISPNFDYIKTLKFSERSSIERLLKKVKVSVGTVHSWVVNGLLKPHSSPLHPQLTELNKVNRLKFCLNSIAVYQTADQEDEPSPRLKFQDMSITVHIDEKWFYLSRSNRRYYVVDEEDLPYRSFKSKRYITKVMFMCAVSKPVYGDDAQRSSKKRAAGTLETKAKDSVTKQVTKQCLLEKIIPVIKSKWPSTKDKHIFIQQDNATPHITNNDQEFRNAATSDGFNIKLVSQPPNSPDLNTNDLGLFRTIQSLQSENPASNVSQLVAAANGHNNFAIPHMKKDQLQAQGRLPTNLVVDEGLVKGGINMLSENGETTGLENIMIDLDYNLKN</sequence>
<dbReference type="Proteomes" id="UP001443914">
    <property type="component" value="Unassembled WGS sequence"/>
</dbReference>
<evidence type="ECO:0000259" key="1">
    <source>
        <dbReference type="Pfam" id="PF24964"/>
    </source>
</evidence>
<feature type="domain" description="DUF7769" evidence="1">
    <location>
        <begin position="11"/>
        <end position="62"/>
    </location>
</feature>
<dbReference type="GO" id="GO:0003676">
    <property type="term" value="F:nucleic acid binding"/>
    <property type="evidence" value="ECO:0007669"/>
    <property type="project" value="InterPro"/>
</dbReference>
<dbReference type="EMBL" id="JBDFQZ010000008">
    <property type="protein sequence ID" value="KAK9697733.1"/>
    <property type="molecule type" value="Genomic_DNA"/>
</dbReference>
<dbReference type="InterPro" id="IPR056671">
    <property type="entry name" value="DUF7769"/>
</dbReference>
<evidence type="ECO:0000313" key="2">
    <source>
        <dbReference type="EMBL" id="KAK9697733.1"/>
    </source>
</evidence>
<dbReference type="InterPro" id="IPR036397">
    <property type="entry name" value="RNaseH_sf"/>
</dbReference>
<organism evidence="2 3">
    <name type="scientific">Saponaria officinalis</name>
    <name type="common">Common soapwort</name>
    <name type="synonym">Lychnis saponaria</name>
    <dbReference type="NCBI Taxonomy" id="3572"/>
    <lineage>
        <taxon>Eukaryota</taxon>
        <taxon>Viridiplantae</taxon>
        <taxon>Streptophyta</taxon>
        <taxon>Embryophyta</taxon>
        <taxon>Tracheophyta</taxon>
        <taxon>Spermatophyta</taxon>
        <taxon>Magnoliopsida</taxon>
        <taxon>eudicotyledons</taxon>
        <taxon>Gunneridae</taxon>
        <taxon>Pentapetalae</taxon>
        <taxon>Caryophyllales</taxon>
        <taxon>Caryophyllaceae</taxon>
        <taxon>Caryophylleae</taxon>
        <taxon>Saponaria</taxon>
    </lineage>
</organism>
<gene>
    <name evidence="2" type="ORF">RND81_08G057400</name>
</gene>
<dbReference type="PANTHER" id="PTHR47169">
    <property type="entry name" value="OS01G0541250 PROTEIN"/>
    <property type="match status" value="1"/>
</dbReference>
<dbReference type="Pfam" id="PF24964">
    <property type="entry name" value="DUF7769"/>
    <property type="match status" value="1"/>
</dbReference>
<protein>
    <recommendedName>
        <fullName evidence="1">DUF7769 domain-containing protein</fullName>
    </recommendedName>
</protein>
<keyword evidence="3" id="KW-1185">Reference proteome</keyword>